<dbReference type="EMBL" id="CP023697">
    <property type="protein sequence ID" value="QEV08976.1"/>
    <property type="molecule type" value="Genomic_DNA"/>
</dbReference>
<feature type="region of interest" description="Disordered" evidence="1">
    <location>
        <begin position="114"/>
        <end position="141"/>
    </location>
</feature>
<reference evidence="2 3" key="1">
    <citation type="submission" date="2017-09" db="EMBL/GenBank/DDBJ databases">
        <authorList>
            <person name="Lee N."/>
            <person name="Cho B.-K."/>
        </authorList>
    </citation>
    <scope>NUCLEOTIDE SEQUENCE [LARGE SCALE GENOMIC DNA]</scope>
    <source>
        <strain evidence="2 3">ATCC 13879</strain>
    </source>
</reference>
<protein>
    <submittedName>
        <fullName evidence="2">Uncharacterized protein</fullName>
    </submittedName>
</protein>
<dbReference type="GeneID" id="95538357"/>
<dbReference type="Proteomes" id="UP000326041">
    <property type="component" value="Chromosome"/>
</dbReference>
<evidence type="ECO:0000313" key="2">
    <source>
        <dbReference type="EMBL" id="QEV08976.1"/>
    </source>
</evidence>
<proteinExistence type="predicted"/>
<evidence type="ECO:0000313" key="3">
    <source>
        <dbReference type="Proteomes" id="UP000326041"/>
    </source>
</evidence>
<dbReference type="RefSeq" id="WP_055607684.1">
    <property type="nucleotide sequence ID" value="NZ_CP023697.1"/>
</dbReference>
<gene>
    <name evidence="2" type="ORF">CP972_28175</name>
</gene>
<evidence type="ECO:0000256" key="1">
    <source>
        <dbReference type="SAM" id="MobiDB-lite"/>
    </source>
</evidence>
<organism evidence="2 3">
    <name type="scientific">Streptomyces prasinus</name>
    <dbReference type="NCBI Taxonomy" id="67345"/>
    <lineage>
        <taxon>Bacteria</taxon>
        <taxon>Bacillati</taxon>
        <taxon>Actinomycetota</taxon>
        <taxon>Actinomycetes</taxon>
        <taxon>Kitasatosporales</taxon>
        <taxon>Streptomycetaceae</taxon>
        <taxon>Streptomyces</taxon>
    </lineage>
</organism>
<dbReference type="InterPro" id="IPR045428">
    <property type="entry name" value="EACC1"/>
</dbReference>
<name>A0ABX6B4G8_9ACTN</name>
<keyword evidence="3" id="KW-1185">Reference proteome</keyword>
<dbReference type="Pfam" id="PF19953">
    <property type="entry name" value="EACC1"/>
    <property type="match status" value="1"/>
</dbReference>
<accession>A0ABX6B4G8</accession>
<sequence length="141" mass="15131">MTEFEFHVDPADPTIRAGLERWLLEDDRLRGSLRLSTASPRRSPAHDEYLGDPLSVLALVLSTTLALPAFLDSVRRWFATRPPQAPPLTLTRGAVTVLIPQDMDTVKVAELADALASAESPRPADDPVDDTSGGSSGPAST</sequence>